<keyword evidence="5 6" id="KW-0449">Lipoprotein</keyword>
<name>A0ABW1RC81_9LACO</name>
<evidence type="ECO:0000256" key="3">
    <source>
        <dbReference type="ARBA" id="ARBA00023136"/>
    </source>
</evidence>
<keyword evidence="3" id="KW-0472">Membrane</keyword>
<evidence type="ECO:0000256" key="4">
    <source>
        <dbReference type="ARBA" id="ARBA00023139"/>
    </source>
</evidence>
<dbReference type="PANTHER" id="PTHR30429">
    <property type="entry name" value="D-METHIONINE-BINDING LIPOPROTEIN METQ"/>
    <property type="match status" value="1"/>
</dbReference>
<comment type="caution">
    <text evidence="7">The sequence shown here is derived from an EMBL/GenBank/DDBJ whole genome shotgun (WGS) entry which is preliminary data.</text>
</comment>
<sequence>MFKHKKLALLVGLAAVTFGVTIGLVGGNAAPAHAATTVSIGINGSDHRQWDPAEKTLKKEGIKLKFVTFSDYNQPNTALVNGDVDLNAFQTKYFFDDWKKTHNAKLSAIGKTVIAPLALYSKKHTKVSQIKKGDTIIIANDVTDEGRALTLLQNAGLIKIKNKTLPTVNDITQNKLNLKIKEVDASQTAHSLGDVSAAVINSGVATDAGLNRKSALYVEKINQKSKPYINIIAARTKDKNNKTYLKVVKAFQQDATKTAIQKIFKGSETAAWDLKLK</sequence>
<accession>A0ABW1RC81</accession>
<gene>
    <name evidence="7" type="ORF">ACFQGP_06675</name>
</gene>
<organism evidence="7 8">
    <name type="scientific">Loigolactobacillus jiayinensis</name>
    <dbReference type="NCBI Taxonomy" id="2486016"/>
    <lineage>
        <taxon>Bacteria</taxon>
        <taxon>Bacillati</taxon>
        <taxon>Bacillota</taxon>
        <taxon>Bacilli</taxon>
        <taxon>Lactobacillales</taxon>
        <taxon>Lactobacillaceae</taxon>
        <taxon>Loigolactobacillus</taxon>
    </lineage>
</organism>
<evidence type="ECO:0000256" key="6">
    <source>
        <dbReference type="PIRNR" id="PIRNR002854"/>
    </source>
</evidence>
<protein>
    <recommendedName>
        <fullName evidence="6">Lipoprotein</fullName>
    </recommendedName>
</protein>
<dbReference type="Gene3D" id="3.40.190.10">
    <property type="entry name" value="Periplasmic binding protein-like II"/>
    <property type="match status" value="2"/>
</dbReference>
<evidence type="ECO:0000313" key="8">
    <source>
        <dbReference type="Proteomes" id="UP001596289"/>
    </source>
</evidence>
<dbReference type="PIRSF" id="PIRSF002854">
    <property type="entry name" value="MetQ"/>
    <property type="match status" value="1"/>
</dbReference>
<evidence type="ECO:0000256" key="1">
    <source>
        <dbReference type="ARBA" id="ARBA00004635"/>
    </source>
</evidence>
<keyword evidence="2" id="KW-0732">Signal</keyword>
<comment type="subcellular location">
    <subcellularLocation>
        <location evidence="1">Membrane</location>
        <topology evidence="1">Lipid-anchor</topology>
    </subcellularLocation>
</comment>
<evidence type="ECO:0000256" key="2">
    <source>
        <dbReference type="ARBA" id="ARBA00022729"/>
    </source>
</evidence>
<evidence type="ECO:0000313" key="7">
    <source>
        <dbReference type="EMBL" id="MFC6170262.1"/>
    </source>
</evidence>
<dbReference type="InterPro" id="IPR004872">
    <property type="entry name" value="Lipoprotein_NlpA"/>
</dbReference>
<dbReference type="RefSeq" id="WP_125552831.1">
    <property type="nucleotide sequence ID" value="NZ_JBHSSL010000036.1"/>
</dbReference>
<evidence type="ECO:0000256" key="5">
    <source>
        <dbReference type="ARBA" id="ARBA00023288"/>
    </source>
</evidence>
<dbReference type="SUPFAM" id="SSF53850">
    <property type="entry name" value="Periplasmic binding protein-like II"/>
    <property type="match status" value="1"/>
</dbReference>
<reference evidence="8" key="1">
    <citation type="journal article" date="2019" name="Int. J. Syst. Evol. Microbiol.">
        <title>The Global Catalogue of Microorganisms (GCM) 10K type strain sequencing project: providing services to taxonomists for standard genome sequencing and annotation.</title>
        <authorList>
            <consortium name="The Broad Institute Genomics Platform"/>
            <consortium name="The Broad Institute Genome Sequencing Center for Infectious Disease"/>
            <person name="Wu L."/>
            <person name="Ma J."/>
        </authorList>
    </citation>
    <scope>NUCLEOTIDE SEQUENCE [LARGE SCALE GENOMIC DNA]</scope>
    <source>
        <strain evidence="8">CCM 8904</strain>
    </source>
</reference>
<comment type="similarity">
    <text evidence="6">Belongs to the nlpA lipoprotein family.</text>
</comment>
<keyword evidence="8" id="KW-1185">Reference proteome</keyword>
<dbReference type="EMBL" id="JBHSSL010000036">
    <property type="protein sequence ID" value="MFC6170262.1"/>
    <property type="molecule type" value="Genomic_DNA"/>
</dbReference>
<dbReference type="Proteomes" id="UP001596289">
    <property type="component" value="Unassembled WGS sequence"/>
</dbReference>
<keyword evidence="4" id="KW-0564">Palmitate</keyword>
<dbReference type="PANTHER" id="PTHR30429:SF3">
    <property type="entry name" value="LIPOPROTEIN"/>
    <property type="match status" value="1"/>
</dbReference>
<proteinExistence type="inferred from homology"/>
<dbReference type="Pfam" id="PF03180">
    <property type="entry name" value="Lipoprotein_9"/>
    <property type="match status" value="1"/>
</dbReference>